<evidence type="ECO:0000256" key="1">
    <source>
        <dbReference type="ARBA" id="ARBA00004906"/>
    </source>
</evidence>
<evidence type="ECO:0000313" key="9">
    <source>
        <dbReference type="EMBL" id="BES89537.1"/>
    </source>
</evidence>
<keyword evidence="7" id="KW-0862">Zinc</keyword>
<dbReference type="CDD" id="cd20339">
    <property type="entry name" value="BRcat_RBR_RNF216"/>
    <property type="match status" value="1"/>
</dbReference>
<keyword evidence="4" id="KW-0677">Repeat</keyword>
<evidence type="ECO:0000256" key="5">
    <source>
        <dbReference type="ARBA" id="ARBA00022771"/>
    </source>
</evidence>
<organism evidence="9 10">
    <name type="scientific">Nesidiocoris tenuis</name>
    <dbReference type="NCBI Taxonomy" id="355587"/>
    <lineage>
        <taxon>Eukaryota</taxon>
        <taxon>Metazoa</taxon>
        <taxon>Ecdysozoa</taxon>
        <taxon>Arthropoda</taxon>
        <taxon>Hexapoda</taxon>
        <taxon>Insecta</taxon>
        <taxon>Pterygota</taxon>
        <taxon>Neoptera</taxon>
        <taxon>Paraneoptera</taxon>
        <taxon>Hemiptera</taxon>
        <taxon>Heteroptera</taxon>
        <taxon>Panheteroptera</taxon>
        <taxon>Cimicomorpha</taxon>
        <taxon>Miridae</taxon>
        <taxon>Dicyphina</taxon>
        <taxon>Nesidiocoris</taxon>
    </lineage>
</organism>
<evidence type="ECO:0000259" key="8">
    <source>
        <dbReference type="PROSITE" id="PS51873"/>
    </source>
</evidence>
<evidence type="ECO:0000256" key="3">
    <source>
        <dbReference type="ARBA" id="ARBA00022723"/>
    </source>
</evidence>
<evidence type="ECO:0000313" key="10">
    <source>
        <dbReference type="Proteomes" id="UP001307889"/>
    </source>
</evidence>
<dbReference type="SUPFAM" id="SSF57850">
    <property type="entry name" value="RING/U-box"/>
    <property type="match status" value="3"/>
</dbReference>
<keyword evidence="6" id="KW-0833">Ubl conjugation pathway</keyword>
<dbReference type="InterPro" id="IPR044066">
    <property type="entry name" value="TRIAD_supradom"/>
</dbReference>
<accession>A0ABN7AE65</accession>
<proteinExistence type="predicted"/>
<feature type="domain" description="RING-type" evidence="8">
    <location>
        <begin position="195"/>
        <end position="402"/>
    </location>
</feature>
<dbReference type="Pfam" id="PF26200">
    <property type="entry name" value="Rcat_RNF216"/>
    <property type="match status" value="1"/>
</dbReference>
<dbReference type="Gene3D" id="1.20.120.1750">
    <property type="match status" value="1"/>
</dbReference>
<name>A0ABN7AE65_9HEMI</name>
<dbReference type="Proteomes" id="UP001307889">
    <property type="component" value="Chromosome 1"/>
</dbReference>
<protein>
    <submittedName>
        <fullName evidence="9">Ring finger protein 216</fullName>
    </submittedName>
</protein>
<evidence type="ECO:0000256" key="2">
    <source>
        <dbReference type="ARBA" id="ARBA00022679"/>
    </source>
</evidence>
<dbReference type="InterPro" id="IPR013083">
    <property type="entry name" value="Znf_RING/FYVE/PHD"/>
</dbReference>
<sequence>MGDNLDRLNVDSEIKLNILLELFPSGDFDYLLRKSIEFSYNEHAFQAFVDEAMTSKIVPSKPAPVVAAAVSGIPAAFDVEEFLNKWPDPFVYFDQLQRTDAHKKQMLDFLKDRFRHIMEANIITILDQNGYNLIRSAGALSLYPIDIFLRTAVTVPLKFDEKLLAEIQLYDHREEIEVHLKQLQAVKEHAVAEGETFQCECCYTDDVLPSETIMCTEAHIFCNTCVKKYVEVRIGEGLVTFPCLQSCLPSGNIPLKTVKKLVNSKTYEKLTAWIQEREVQEAKITGVVFCQRCEYAAILDDSIVIFKCLKCQFELCRKCNKESHVPRKCGETEQEDQQKQIRKQAEETQTSRVLRHCGNCKKPFVKSSGCNLITCVCGAHSCYNCGATGVGYDHVNRCRAPAYRGEPSY</sequence>
<reference evidence="9 10" key="1">
    <citation type="submission" date="2023-09" db="EMBL/GenBank/DDBJ databases">
        <title>Nesidiocoris tenuis whole genome shotgun sequence.</title>
        <authorList>
            <person name="Shibata T."/>
            <person name="Shimoda M."/>
            <person name="Kobayashi T."/>
            <person name="Uehara T."/>
        </authorList>
    </citation>
    <scope>NUCLEOTIDE SEQUENCE [LARGE SCALE GENOMIC DNA]</scope>
    <source>
        <strain evidence="9 10">Japan</strain>
    </source>
</reference>
<dbReference type="Pfam" id="PF01485">
    <property type="entry name" value="IBR"/>
    <property type="match status" value="1"/>
</dbReference>
<gene>
    <name evidence="9" type="ORF">NTJ_02344</name>
</gene>
<keyword evidence="5" id="KW-0863">Zinc-finger</keyword>
<evidence type="ECO:0000256" key="7">
    <source>
        <dbReference type="ARBA" id="ARBA00022833"/>
    </source>
</evidence>
<dbReference type="InterPro" id="IPR051628">
    <property type="entry name" value="LUBAC_E3_Ligases"/>
</dbReference>
<keyword evidence="10" id="KW-1185">Reference proteome</keyword>
<keyword evidence="3" id="KW-0479">Metal-binding</keyword>
<comment type="pathway">
    <text evidence="1">Protein modification; protein ubiquitination.</text>
</comment>
<dbReference type="EMBL" id="AP028909">
    <property type="protein sequence ID" value="BES89537.1"/>
    <property type="molecule type" value="Genomic_DNA"/>
</dbReference>
<dbReference type="PROSITE" id="PS51873">
    <property type="entry name" value="TRIAD"/>
    <property type="match status" value="1"/>
</dbReference>
<dbReference type="PANTHER" id="PTHR22770">
    <property type="entry name" value="UBIQUITIN CONJUGATING ENZYME 7 INTERACTING PROTEIN-RELATED"/>
    <property type="match status" value="1"/>
</dbReference>
<dbReference type="InterPro" id="IPR002867">
    <property type="entry name" value="IBR_dom"/>
</dbReference>
<dbReference type="PANTHER" id="PTHR22770:SF47">
    <property type="entry name" value="E3 UBIQUITIN-PROTEIN LIGASE RNF216"/>
    <property type="match status" value="1"/>
</dbReference>
<dbReference type="InterPro" id="IPR047545">
    <property type="entry name" value="BRcat_RBR_RNF216"/>
</dbReference>
<evidence type="ECO:0000256" key="6">
    <source>
        <dbReference type="ARBA" id="ARBA00022786"/>
    </source>
</evidence>
<dbReference type="Gene3D" id="3.30.40.10">
    <property type="entry name" value="Zinc/RING finger domain, C3HC4 (zinc finger)"/>
    <property type="match status" value="1"/>
</dbReference>
<evidence type="ECO:0000256" key="4">
    <source>
        <dbReference type="ARBA" id="ARBA00022737"/>
    </source>
</evidence>
<keyword evidence="2" id="KW-0808">Transferase</keyword>